<gene>
    <name evidence="1 3" type="primary">rsgA</name>
    <name evidence="3" type="ORF">CKO25_11905</name>
</gene>
<evidence type="ECO:0000259" key="2">
    <source>
        <dbReference type="PROSITE" id="PS50936"/>
    </source>
</evidence>
<dbReference type="GO" id="GO:0019843">
    <property type="term" value="F:rRNA binding"/>
    <property type="evidence" value="ECO:0007669"/>
    <property type="project" value="UniProtKB-KW"/>
</dbReference>
<dbReference type="InterPro" id="IPR027417">
    <property type="entry name" value="P-loop_NTPase"/>
</dbReference>
<dbReference type="InterPro" id="IPR004881">
    <property type="entry name" value="Ribosome_biogen_GTPase_RsgA"/>
</dbReference>
<sequence>MPKRRLSGRQIERIQTIQDRRRQRLATRLDAAASDLDTESLPPARGRIVVRHGGHLAVEDEAGQIIHCRARQNLGHPVCGDHVVWHHTADQRGIVTAILPRDSLLSRPDFSGRDKPLAANLTQLAIVIAPRPEPSDYLVDQYLVAAEMMGVRAIILGTKMDLLSADEQHLFQARFAHYAEIGYPLTWISLRAAGAPQRLLGQFAGHTSILVGQSGVGKSSLIDVLLPDRGIQIGRLSQATGLGRHTTSAATLYRLGPGAETGGALIDSPGVRSFRLGIISRENLQQGFRELRPHLERCRFTDCRHDQEPDCGVQAALAAGLITPQRLNNFRHLLAESEQSRN</sequence>
<dbReference type="GO" id="GO:0005737">
    <property type="term" value="C:cytoplasm"/>
    <property type="evidence" value="ECO:0007669"/>
    <property type="project" value="UniProtKB-SubCell"/>
</dbReference>
<dbReference type="SUPFAM" id="SSF50249">
    <property type="entry name" value="Nucleic acid-binding proteins"/>
    <property type="match status" value="1"/>
</dbReference>
<feature type="binding site" evidence="1">
    <location>
        <begin position="212"/>
        <end position="220"/>
    </location>
    <ligand>
        <name>GTP</name>
        <dbReference type="ChEBI" id="CHEBI:37565"/>
    </ligand>
</feature>
<feature type="domain" description="EngC GTPase" evidence="2">
    <location>
        <begin position="119"/>
        <end position="272"/>
    </location>
</feature>
<comment type="subcellular location">
    <subcellularLocation>
        <location evidence="1">Cytoplasm</location>
    </subcellularLocation>
</comment>
<dbReference type="GO" id="GO:0042274">
    <property type="term" value="P:ribosomal small subunit biogenesis"/>
    <property type="evidence" value="ECO:0007669"/>
    <property type="project" value="UniProtKB-UniRule"/>
</dbReference>
<organism evidence="3 4">
    <name type="scientific">Thiocapsa imhoffii</name>
    <dbReference type="NCBI Taxonomy" id="382777"/>
    <lineage>
        <taxon>Bacteria</taxon>
        <taxon>Pseudomonadati</taxon>
        <taxon>Pseudomonadota</taxon>
        <taxon>Gammaproteobacteria</taxon>
        <taxon>Chromatiales</taxon>
        <taxon>Chromatiaceae</taxon>
        <taxon>Thiocapsa</taxon>
    </lineage>
</organism>
<comment type="function">
    <text evidence="1">One of several proteins that assist in the late maturation steps of the functional core of the 30S ribosomal subunit. Helps release RbfA from mature subunits. May play a role in the assembly of ribosomal proteins into the subunit. Circularly permuted GTPase that catalyzes slow GTP hydrolysis, GTPase activity is stimulated by the 30S ribosomal subunit.</text>
</comment>
<dbReference type="Pfam" id="PF03193">
    <property type="entry name" value="RsgA_GTPase"/>
    <property type="match status" value="1"/>
</dbReference>
<evidence type="ECO:0000313" key="4">
    <source>
        <dbReference type="Proteomes" id="UP001138802"/>
    </source>
</evidence>
<feature type="binding site" evidence="1">
    <location>
        <position position="303"/>
    </location>
    <ligand>
        <name>Zn(2+)</name>
        <dbReference type="ChEBI" id="CHEBI:29105"/>
    </ligand>
</feature>
<comment type="subunit">
    <text evidence="1">Monomer. Associates with 30S ribosomal subunit, binds 16S rRNA.</text>
</comment>
<keyword evidence="1" id="KW-0694">RNA-binding</keyword>
<dbReference type="Gene3D" id="3.40.50.300">
    <property type="entry name" value="P-loop containing nucleotide triphosphate hydrolases"/>
    <property type="match status" value="1"/>
</dbReference>
<evidence type="ECO:0000256" key="1">
    <source>
        <dbReference type="HAMAP-Rule" id="MF_01820"/>
    </source>
</evidence>
<accession>A0A9X1B8Z8</accession>
<dbReference type="PANTHER" id="PTHR32120:SF11">
    <property type="entry name" value="SMALL RIBOSOMAL SUBUNIT BIOGENESIS GTPASE RSGA 1, MITOCHONDRIAL-RELATED"/>
    <property type="match status" value="1"/>
</dbReference>
<keyword evidence="1" id="KW-0862">Zinc</keyword>
<keyword evidence="1" id="KW-0378">Hydrolase</keyword>
<dbReference type="RefSeq" id="WP_200388135.1">
    <property type="nucleotide sequence ID" value="NZ_NRSD01000011.1"/>
</dbReference>
<dbReference type="PROSITE" id="PS50936">
    <property type="entry name" value="ENGC_GTPASE"/>
    <property type="match status" value="1"/>
</dbReference>
<dbReference type="Proteomes" id="UP001138802">
    <property type="component" value="Unassembled WGS sequence"/>
</dbReference>
<protein>
    <recommendedName>
        <fullName evidence="1">Small ribosomal subunit biogenesis GTPase RsgA</fullName>
        <ecNumber evidence="1">3.6.1.-</ecNumber>
    </recommendedName>
</protein>
<dbReference type="Gene3D" id="2.40.50.140">
    <property type="entry name" value="Nucleic acid-binding proteins"/>
    <property type="match status" value="1"/>
</dbReference>
<dbReference type="InterPro" id="IPR010914">
    <property type="entry name" value="RsgA_GTPase_dom"/>
</dbReference>
<keyword evidence="1" id="KW-0699">rRNA-binding</keyword>
<dbReference type="GO" id="GO:0046872">
    <property type="term" value="F:metal ion binding"/>
    <property type="evidence" value="ECO:0007669"/>
    <property type="project" value="UniProtKB-KW"/>
</dbReference>
<dbReference type="SUPFAM" id="SSF52540">
    <property type="entry name" value="P-loop containing nucleoside triphosphate hydrolases"/>
    <property type="match status" value="1"/>
</dbReference>
<dbReference type="Gene3D" id="1.10.40.50">
    <property type="entry name" value="Probable gtpase engc, domain 3"/>
    <property type="match status" value="1"/>
</dbReference>
<dbReference type="CDD" id="cd01854">
    <property type="entry name" value="YjeQ_EngC"/>
    <property type="match status" value="1"/>
</dbReference>
<keyword evidence="1" id="KW-0963">Cytoplasm</keyword>
<keyword evidence="1" id="KW-0547">Nucleotide-binding</keyword>
<proteinExistence type="inferred from homology"/>
<dbReference type="EMBL" id="NRSD01000011">
    <property type="protein sequence ID" value="MBK1645332.1"/>
    <property type="molecule type" value="Genomic_DNA"/>
</dbReference>
<dbReference type="PANTHER" id="PTHR32120">
    <property type="entry name" value="SMALL RIBOSOMAL SUBUNIT BIOGENESIS GTPASE RSGA"/>
    <property type="match status" value="1"/>
</dbReference>
<dbReference type="InterPro" id="IPR012340">
    <property type="entry name" value="NA-bd_OB-fold"/>
</dbReference>
<dbReference type="NCBIfam" id="TIGR00157">
    <property type="entry name" value="ribosome small subunit-dependent GTPase A"/>
    <property type="match status" value="1"/>
</dbReference>
<keyword evidence="1" id="KW-0479">Metal-binding</keyword>
<evidence type="ECO:0000313" key="3">
    <source>
        <dbReference type="EMBL" id="MBK1645332.1"/>
    </source>
</evidence>
<comment type="similarity">
    <text evidence="1">Belongs to the TRAFAC class YlqF/YawG GTPase family. RsgA subfamily.</text>
</comment>
<keyword evidence="1" id="KW-0690">Ribosome biogenesis</keyword>
<feature type="binding site" evidence="1">
    <location>
        <begin position="158"/>
        <end position="161"/>
    </location>
    <ligand>
        <name>GTP</name>
        <dbReference type="ChEBI" id="CHEBI:37565"/>
    </ligand>
</feature>
<dbReference type="EC" id="3.6.1.-" evidence="1"/>
<dbReference type="GO" id="GO:0003924">
    <property type="term" value="F:GTPase activity"/>
    <property type="evidence" value="ECO:0007669"/>
    <property type="project" value="UniProtKB-UniRule"/>
</dbReference>
<dbReference type="HAMAP" id="MF_01820">
    <property type="entry name" value="GTPase_RsgA"/>
    <property type="match status" value="1"/>
</dbReference>
<name>A0A9X1B8Z8_9GAMM</name>
<dbReference type="AlphaFoldDB" id="A0A9X1B8Z8"/>
<reference evidence="3 4" key="1">
    <citation type="journal article" date="2020" name="Microorganisms">
        <title>Osmotic Adaptation and Compatible Solute Biosynthesis of Phototrophic Bacteria as Revealed from Genome Analyses.</title>
        <authorList>
            <person name="Imhoff J.F."/>
            <person name="Rahn T."/>
            <person name="Kunzel S."/>
            <person name="Keller A."/>
            <person name="Neulinger S.C."/>
        </authorList>
    </citation>
    <scope>NUCLEOTIDE SEQUENCE [LARGE SCALE GENOMIC DNA]</scope>
    <source>
        <strain evidence="3 4">DSM 21303</strain>
    </source>
</reference>
<comment type="cofactor">
    <cofactor evidence="1">
        <name>Zn(2+)</name>
        <dbReference type="ChEBI" id="CHEBI:29105"/>
    </cofactor>
    <text evidence="1">Binds 1 zinc ion per subunit.</text>
</comment>
<keyword evidence="4" id="KW-1185">Reference proteome</keyword>
<comment type="caution">
    <text evidence="3">The sequence shown here is derived from an EMBL/GenBank/DDBJ whole genome shotgun (WGS) entry which is preliminary data.</text>
</comment>
<feature type="binding site" evidence="1">
    <location>
        <position position="305"/>
    </location>
    <ligand>
        <name>Zn(2+)</name>
        <dbReference type="ChEBI" id="CHEBI:29105"/>
    </ligand>
</feature>
<keyword evidence="1" id="KW-0342">GTP-binding</keyword>
<dbReference type="GO" id="GO:0005525">
    <property type="term" value="F:GTP binding"/>
    <property type="evidence" value="ECO:0007669"/>
    <property type="project" value="UniProtKB-UniRule"/>
</dbReference>
<feature type="binding site" evidence="1">
    <location>
        <position position="311"/>
    </location>
    <ligand>
        <name>Zn(2+)</name>
        <dbReference type="ChEBI" id="CHEBI:29105"/>
    </ligand>
</feature>
<feature type="binding site" evidence="1">
    <location>
        <position position="298"/>
    </location>
    <ligand>
        <name>Zn(2+)</name>
        <dbReference type="ChEBI" id="CHEBI:29105"/>
    </ligand>
</feature>